<evidence type="ECO:0000256" key="5">
    <source>
        <dbReference type="ARBA" id="ARBA00023136"/>
    </source>
</evidence>
<dbReference type="PANTHER" id="PTHR21716">
    <property type="entry name" value="TRANSMEMBRANE PROTEIN"/>
    <property type="match status" value="1"/>
</dbReference>
<keyword evidence="5 6" id="KW-0472">Membrane</keyword>
<protein>
    <submittedName>
        <fullName evidence="7">UPF0118 membrane protein YrrI</fullName>
    </submittedName>
</protein>
<feature type="transmembrane region" description="Helical" evidence="6">
    <location>
        <begin position="120"/>
        <end position="141"/>
    </location>
</feature>
<gene>
    <name evidence="7" type="primary">yrrI</name>
    <name evidence="7" type="ORF">GCM10007971_13590</name>
</gene>
<dbReference type="InterPro" id="IPR002549">
    <property type="entry name" value="AI-2E-like"/>
</dbReference>
<keyword evidence="3 6" id="KW-0812">Transmembrane</keyword>
<evidence type="ECO:0000256" key="6">
    <source>
        <dbReference type="SAM" id="Phobius"/>
    </source>
</evidence>
<feature type="transmembrane region" description="Helical" evidence="6">
    <location>
        <begin position="34"/>
        <end position="55"/>
    </location>
</feature>
<feature type="transmembrane region" description="Helical" evidence="6">
    <location>
        <begin position="274"/>
        <end position="301"/>
    </location>
</feature>
<evidence type="ECO:0000256" key="2">
    <source>
        <dbReference type="ARBA" id="ARBA00009773"/>
    </source>
</evidence>
<feature type="transmembrane region" description="Helical" evidence="6">
    <location>
        <begin position="232"/>
        <end position="254"/>
    </location>
</feature>
<dbReference type="AlphaFoldDB" id="A0A918D0S6"/>
<comment type="caution">
    <text evidence="7">The sequence shown here is derived from an EMBL/GenBank/DDBJ whole genome shotgun (WGS) entry which is preliminary data.</text>
</comment>
<evidence type="ECO:0000313" key="8">
    <source>
        <dbReference type="Proteomes" id="UP000624041"/>
    </source>
</evidence>
<evidence type="ECO:0000256" key="1">
    <source>
        <dbReference type="ARBA" id="ARBA00004141"/>
    </source>
</evidence>
<dbReference type="GO" id="GO:0055085">
    <property type="term" value="P:transmembrane transport"/>
    <property type="evidence" value="ECO:0007669"/>
    <property type="project" value="TreeGrafter"/>
</dbReference>
<evidence type="ECO:0000256" key="3">
    <source>
        <dbReference type="ARBA" id="ARBA00022692"/>
    </source>
</evidence>
<feature type="transmembrane region" description="Helical" evidence="6">
    <location>
        <begin position="176"/>
        <end position="196"/>
    </location>
</feature>
<dbReference type="PANTHER" id="PTHR21716:SF15">
    <property type="entry name" value="TRANSPORT PROTEIN YRRI-RELATED"/>
    <property type="match status" value="1"/>
</dbReference>
<organism evidence="7 8">
    <name type="scientific">Oceanobacillus indicireducens</name>
    <dbReference type="NCBI Taxonomy" id="1004261"/>
    <lineage>
        <taxon>Bacteria</taxon>
        <taxon>Bacillati</taxon>
        <taxon>Bacillota</taxon>
        <taxon>Bacilli</taxon>
        <taxon>Bacillales</taxon>
        <taxon>Bacillaceae</taxon>
        <taxon>Oceanobacillus</taxon>
    </lineage>
</organism>
<comment type="subcellular location">
    <subcellularLocation>
        <location evidence="1">Membrane</location>
        <topology evidence="1">Multi-pass membrane protein</topology>
    </subcellularLocation>
</comment>
<reference evidence="7" key="2">
    <citation type="submission" date="2020-09" db="EMBL/GenBank/DDBJ databases">
        <authorList>
            <person name="Sun Q."/>
            <person name="Ohkuma M."/>
        </authorList>
    </citation>
    <scope>NUCLEOTIDE SEQUENCE</scope>
    <source>
        <strain evidence="7">JCM 17251</strain>
    </source>
</reference>
<dbReference type="Proteomes" id="UP000624041">
    <property type="component" value="Unassembled WGS sequence"/>
</dbReference>
<name>A0A918D0S6_9BACI</name>
<feature type="transmembrane region" description="Helical" evidence="6">
    <location>
        <begin position="202"/>
        <end position="220"/>
    </location>
</feature>
<proteinExistence type="inferred from homology"/>
<evidence type="ECO:0000256" key="4">
    <source>
        <dbReference type="ARBA" id="ARBA00022989"/>
    </source>
</evidence>
<keyword evidence="8" id="KW-1185">Reference proteome</keyword>
<evidence type="ECO:0000313" key="7">
    <source>
        <dbReference type="EMBL" id="GGN55111.1"/>
    </source>
</evidence>
<keyword evidence="4 6" id="KW-1133">Transmembrane helix</keyword>
<sequence length="316" mass="36203">MWKLFLPFIIAGFIAYLLYPIIEFLDRQQIHKGLAVMIIYILFFGGIAFLFYRVYPIVIQQMNDLIENIPQFVNMYESSINHLYTSTSFLPETFHDKIDEVIIRLENLSDHLVSRLVDGFTHLFDMILIVTVIPVLVFYYIKDYHLLKQFLKRFIPHRLHSRMQQMVEKIDEGLGGYLRGLFFVSLFVTLLTFLAFKFIQVPYALLLAIVIGLTNIIPYFGPIIGAVPAVMIAYTTSPLLALYVIIAIFVVQMIDGNFLSPFIMGKNIRIHPVMIIFALLLGGQLFGIIGMIIAVPLVAILKVVVKHLPYLLPGDN</sequence>
<dbReference type="EMBL" id="BMOS01000007">
    <property type="protein sequence ID" value="GGN55111.1"/>
    <property type="molecule type" value="Genomic_DNA"/>
</dbReference>
<reference evidence="7" key="1">
    <citation type="journal article" date="2014" name="Int. J. Syst. Evol. Microbiol.">
        <title>Complete genome sequence of Corynebacterium casei LMG S-19264T (=DSM 44701T), isolated from a smear-ripened cheese.</title>
        <authorList>
            <consortium name="US DOE Joint Genome Institute (JGI-PGF)"/>
            <person name="Walter F."/>
            <person name="Albersmeier A."/>
            <person name="Kalinowski J."/>
            <person name="Ruckert C."/>
        </authorList>
    </citation>
    <scope>NUCLEOTIDE SEQUENCE</scope>
    <source>
        <strain evidence="7">JCM 17251</strain>
    </source>
</reference>
<comment type="similarity">
    <text evidence="2">Belongs to the autoinducer-2 exporter (AI-2E) (TC 2.A.86) family.</text>
</comment>
<dbReference type="GO" id="GO:0016020">
    <property type="term" value="C:membrane"/>
    <property type="evidence" value="ECO:0007669"/>
    <property type="project" value="UniProtKB-SubCell"/>
</dbReference>
<feature type="transmembrane region" description="Helical" evidence="6">
    <location>
        <begin position="6"/>
        <end position="22"/>
    </location>
</feature>
<dbReference type="Pfam" id="PF01594">
    <property type="entry name" value="AI-2E_transport"/>
    <property type="match status" value="1"/>
</dbReference>
<accession>A0A918D0S6</accession>